<dbReference type="PANTHER" id="PTHR22946">
    <property type="entry name" value="DIENELACTONE HYDROLASE DOMAIN-CONTAINING PROTEIN-RELATED"/>
    <property type="match status" value="1"/>
</dbReference>
<feature type="chain" id="PRO_5008646325" description="Serine aminopeptidase S33 domain-containing protein" evidence="1">
    <location>
        <begin position="21"/>
        <end position="244"/>
    </location>
</feature>
<dbReference type="InterPro" id="IPR022742">
    <property type="entry name" value="Hydrolase_4"/>
</dbReference>
<dbReference type="InterPro" id="IPR029058">
    <property type="entry name" value="AB_hydrolase_fold"/>
</dbReference>
<dbReference type="Gene3D" id="3.40.50.1820">
    <property type="entry name" value="alpha/beta hydrolase"/>
    <property type="match status" value="1"/>
</dbReference>
<keyword evidence="1" id="KW-0732">Signal</keyword>
<evidence type="ECO:0000313" key="3">
    <source>
        <dbReference type="EMBL" id="OCQ22205.1"/>
    </source>
</evidence>
<dbReference type="Pfam" id="PF12146">
    <property type="entry name" value="Hydrolase_4"/>
    <property type="match status" value="1"/>
</dbReference>
<dbReference type="AlphaFoldDB" id="A0A1C0TSG4"/>
<gene>
    <name evidence="3" type="ORF">A7985_10495</name>
</gene>
<accession>A0A1C0TSG4</accession>
<dbReference type="RefSeq" id="WP_065790404.1">
    <property type="nucleotide sequence ID" value="NZ_MAUJ01000002.1"/>
</dbReference>
<dbReference type="InterPro" id="IPR050261">
    <property type="entry name" value="FrsA_esterase"/>
</dbReference>
<reference evidence="4" key="1">
    <citation type="submission" date="2016-07" db="EMBL/GenBank/DDBJ databases">
        <authorList>
            <person name="Florea S."/>
            <person name="Webb J.S."/>
            <person name="Jaromczyk J."/>
            <person name="Schardl C.L."/>
        </authorList>
    </citation>
    <scope>NUCLEOTIDE SEQUENCE [LARGE SCALE GENOMIC DNA]</scope>
    <source>
        <strain evidence="4">IPB1</strain>
    </source>
</reference>
<evidence type="ECO:0000313" key="4">
    <source>
        <dbReference type="Proteomes" id="UP000093366"/>
    </source>
</evidence>
<organism evidence="3 4">
    <name type="scientific">Pseudoalteromonas luteoviolacea</name>
    <dbReference type="NCBI Taxonomy" id="43657"/>
    <lineage>
        <taxon>Bacteria</taxon>
        <taxon>Pseudomonadati</taxon>
        <taxon>Pseudomonadota</taxon>
        <taxon>Gammaproteobacteria</taxon>
        <taxon>Alteromonadales</taxon>
        <taxon>Pseudoalteromonadaceae</taxon>
        <taxon>Pseudoalteromonas</taxon>
    </lineage>
</organism>
<dbReference type="OrthoDB" id="6313977at2"/>
<proteinExistence type="predicted"/>
<feature type="domain" description="Serine aminopeptidase S33" evidence="2">
    <location>
        <begin position="43"/>
        <end position="157"/>
    </location>
</feature>
<evidence type="ECO:0000259" key="2">
    <source>
        <dbReference type="Pfam" id="PF12146"/>
    </source>
</evidence>
<evidence type="ECO:0000256" key="1">
    <source>
        <dbReference type="SAM" id="SignalP"/>
    </source>
</evidence>
<dbReference type="SUPFAM" id="SSF53474">
    <property type="entry name" value="alpha/beta-Hydrolases"/>
    <property type="match status" value="1"/>
</dbReference>
<sequence>MNIIHSLAITSILTSTSALANINLTAKDGFTLKGQYFSAPSSSDSAVLMLHQCNYNQTMYKNIGKQLASNRIHALSIDFRGFGDSATTQYDVRTLSQLSTEQRRKAWQDMTAHWPSDVQIAYQFLKDKVGAQGKIGVIGASCGGSQAIELALNNQIAAIGFFSSAQNDKNIEKYTNSLSGKPTLIIAAEEDGRTYTSAQALFIEAKHSNSKFLAYKGKDHGYPLLDKDSNLTPAIVTWFSHQIN</sequence>
<name>A0A1C0TSG4_9GAMM</name>
<comment type="caution">
    <text evidence="3">The sequence shown here is derived from an EMBL/GenBank/DDBJ whole genome shotgun (WGS) entry which is preliminary data.</text>
</comment>
<feature type="signal peptide" evidence="1">
    <location>
        <begin position="1"/>
        <end position="20"/>
    </location>
</feature>
<dbReference type="EMBL" id="MAUJ01000002">
    <property type="protein sequence ID" value="OCQ22205.1"/>
    <property type="molecule type" value="Genomic_DNA"/>
</dbReference>
<protein>
    <recommendedName>
        <fullName evidence="2">Serine aminopeptidase S33 domain-containing protein</fullName>
    </recommendedName>
</protein>
<dbReference type="Proteomes" id="UP000093366">
    <property type="component" value="Unassembled WGS sequence"/>
</dbReference>